<gene>
    <name evidence="2" type="ORF">FIV42_06050</name>
</gene>
<evidence type="ECO:0000259" key="1">
    <source>
        <dbReference type="SMART" id="SM00860"/>
    </source>
</evidence>
<dbReference type="OrthoDB" id="5507801at2"/>
<protein>
    <submittedName>
        <fullName evidence="2">SMI1/KNR4 family protein</fullName>
    </submittedName>
</protein>
<dbReference type="InterPro" id="IPR018958">
    <property type="entry name" value="Knr4/Smi1-like_dom"/>
</dbReference>
<dbReference type="EMBL" id="CP041186">
    <property type="protein sequence ID" value="QDG50309.1"/>
    <property type="molecule type" value="Genomic_DNA"/>
</dbReference>
<reference evidence="2 3" key="1">
    <citation type="submission" date="2019-06" db="EMBL/GenBank/DDBJ databases">
        <title>Persicimonas caeni gen. nov., sp. nov., a predatory bacterium isolated from solar saltern.</title>
        <authorList>
            <person name="Wang S."/>
        </authorList>
    </citation>
    <scope>NUCLEOTIDE SEQUENCE [LARGE SCALE GENOMIC DNA]</scope>
    <source>
        <strain evidence="2 3">YN101</strain>
    </source>
</reference>
<keyword evidence="3" id="KW-1185">Reference proteome</keyword>
<dbReference type="InterPro" id="IPR037883">
    <property type="entry name" value="Knr4/Smi1-like_sf"/>
</dbReference>
<feature type="domain" description="Knr4/Smi1-like" evidence="1">
    <location>
        <begin position="34"/>
        <end position="156"/>
    </location>
</feature>
<organism evidence="2 3">
    <name type="scientific">Persicimonas caeni</name>
    <dbReference type="NCBI Taxonomy" id="2292766"/>
    <lineage>
        <taxon>Bacteria</taxon>
        <taxon>Deltaproteobacteria</taxon>
        <taxon>Bradymonadales</taxon>
        <taxon>Bradymonadaceae</taxon>
        <taxon>Persicimonas</taxon>
    </lineage>
</organism>
<dbReference type="AlphaFoldDB" id="A0A4Y6PQC6"/>
<evidence type="ECO:0000313" key="3">
    <source>
        <dbReference type="Proteomes" id="UP000315995"/>
    </source>
</evidence>
<proteinExistence type="predicted"/>
<dbReference type="Proteomes" id="UP000315995">
    <property type="component" value="Chromosome"/>
</dbReference>
<dbReference type="SUPFAM" id="SSF160631">
    <property type="entry name" value="SMI1/KNR4-like"/>
    <property type="match status" value="1"/>
</dbReference>
<evidence type="ECO:0000313" key="2">
    <source>
        <dbReference type="EMBL" id="QDG50309.1"/>
    </source>
</evidence>
<dbReference type="SMART" id="SM00860">
    <property type="entry name" value="SMI1_KNR4"/>
    <property type="match status" value="1"/>
</dbReference>
<dbReference type="Gene3D" id="3.40.1580.10">
    <property type="entry name" value="SMI1/KNR4-like"/>
    <property type="match status" value="1"/>
</dbReference>
<sequence length="171" mass="19376">MTLTVKRPSMGTHETEEAARLIQRHSERADFRGGASDHEIARAEDRLGVKFPPSYRRFLEDLGAGQFGDQTFFGVIGPEVDSMLDVVSRTLDQRTHGNLPTTHVVVAPYGSEAFFGFDCADRRYNEECPVAEFPRDYGDTQEPNYFELDFGSFLLARIRDELGERGQFLHP</sequence>
<accession>A0A4Y6PQC6</accession>
<name>A0A4Y6PQC6_PERCE</name>
<accession>A0A5B8Y0W5</accession>
<dbReference type="Pfam" id="PF14567">
    <property type="entry name" value="SUKH_5"/>
    <property type="match status" value="1"/>
</dbReference>